<evidence type="ECO:0000256" key="4">
    <source>
        <dbReference type="ARBA" id="ARBA00022982"/>
    </source>
</evidence>
<evidence type="ECO:0000256" key="8">
    <source>
        <dbReference type="SAM" id="SignalP"/>
    </source>
</evidence>
<dbReference type="GO" id="GO:0009055">
    <property type="term" value="F:electron transfer activity"/>
    <property type="evidence" value="ECO:0007669"/>
    <property type="project" value="InterPro"/>
</dbReference>
<dbReference type="InterPro" id="IPR002323">
    <property type="entry name" value="Cyt_CIE"/>
</dbReference>
<dbReference type="InterPro" id="IPR009056">
    <property type="entry name" value="Cyt_c-like_dom"/>
</dbReference>
<keyword evidence="4" id="KW-0249">Electron transport</keyword>
<reference evidence="10 11" key="1">
    <citation type="submission" date="2019-03" db="EMBL/GenBank/DDBJ databases">
        <title>Genomic Encyclopedia of Type Strains, Phase IV (KMG-IV): sequencing the most valuable type-strain genomes for metagenomic binning, comparative biology and taxonomic classification.</title>
        <authorList>
            <person name="Goeker M."/>
        </authorList>
    </citation>
    <scope>NUCLEOTIDE SEQUENCE [LARGE SCALE GENOMIC DNA]</scope>
    <source>
        <strain evidence="10 11">DSM 15505</strain>
    </source>
</reference>
<sequence length="138" mass="14289">MRKWTKFLASAGLIVTLAGSALTLAAVEDEIRERIKPEGNVSIAGESAEEAQAAEAPADRSGSDVYASACSACHDSGAAGAPKIGSSGDWASRFEQDTETLYDHAINGFNAMPAKGGCSGCSDQEVKNAVDYIVSETQ</sequence>
<dbReference type="PROSITE" id="PS51007">
    <property type="entry name" value="CYTC"/>
    <property type="match status" value="1"/>
</dbReference>
<evidence type="ECO:0000259" key="9">
    <source>
        <dbReference type="PROSITE" id="PS51007"/>
    </source>
</evidence>
<comment type="caution">
    <text evidence="10">The sequence shown here is derived from an EMBL/GenBank/DDBJ whole genome shotgun (WGS) entry which is preliminary data.</text>
</comment>
<keyword evidence="1" id="KW-0813">Transport</keyword>
<evidence type="ECO:0000256" key="3">
    <source>
        <dbReference type="ARBA" id="ARBA00022723"/>
    </source>
</evidence>
<dbReference type="InterPro" id="IPR036909">
    <property type="entry name" value="Cyt_c-like_dom_sf"/>
</dbReference>
<dbReference type="OrthoDB" id="9814708at2"/>
<keyword evidence="2 6" id="KW-0349">Heme</keyword>
<proteinExistence type="predicted"/>
<dbReference type="SUPFAM" id="SSF46626">
    <property type="entry name" value="Cytochrome c"/>
    <property type="match status" value="1"/>
</dbReference>
<keyword evidence="11" id="KW-1185">Reference proteome</keyword>
<evidence type="ECO:0000313" key="10">
    <source>
        <dbReference type="EMBL" id="TDT44283.1"/>
    </source>
</evidence>
<dbReference type="EMBL" id="SOAX01000001">
    <property type="protein sequence ID" value="TDT44283.1"/>
    <property type="molecule type" value="Genomic_DNA"/>
</dbReference>
<evidence type="ECO:0000256" key="1">
    <source>
        <dbReference type="ARBA" id="ARBA00022448"/>
    </source>
</evidence>
<dbReference type="PANTHER" id="PTHR40942:SF4">
    <property type="entry name" value="CYTOCHROME C5"/>
    <property type="match status" value="1"/>
</dbReference>
<protein>
    <submittedName>
        <fullName evidence="10">Cytochrome c5</fullName>
    </submittedName>
</protein>
<dbReference type="PANTHER" id="PTHR40942">
    <property type="match status" value="1"/>
</dbReference>
<dbReference type="Pfam" id="PF13442">
    <property type="entry name" value="Cytochrome_CBB3"/>
    <property type="match status" value="1"/>
</dbReference>
<dbReference type="Proteomes" id="UP000295830">
    <property type="component" value="Unassembled WGS sequence"/>
</dbReference>
<gene>
    <name evidence="10" type="ORF">DES49_0385</name>
</gene>
<evidence type="ECO:0000313" key="11">
    <source>
        <dbReference type="Proteomes" id="UP000295830"/>
    </source>
</evidence>
<dbReference type="RefSeq" id="WP_133734679.1">
    <property type="nucleotide sequence ID" value="NZ_SOAX01000001.1"/>
</dbReference>
<dbReference type="PRINTS" id="PR00607">
    <property type="entry name" value="CYTCHROMECIE"/>
</dbReference>
<feature type="signal peptide" evidence="8">
    <location>
        <begin position="1"/>
        <end position="25"/>
    </location>
</feature>
<dbReference type="AlphaFoldDB" id="A0A4R7K2W8"/>
<evidence type="ECO:0000256" key="6">
    <source>
        <dbReference type="PROSITE-ProRule" id="PRU00433"/>
    </source>
</evidence>
<keyword evidence="3 6" id="KW-0479">Metal-binding</keyword>
<keyword evidence="5 6" id="KW-0408">Iron</keyword>
<organism evidence="10 11">
    <name type="scientific">Halospina denitrificans</name>
    <dbReference type="NCBI Taxonomy" id="332522"/>
    <lineage>
        <taxon>Bacteria</taxon>
        <taxon>Pseudomonadati</taxon>
        <taxon>Pseudomonadota</taxon>
        <taxon>Gammaproteobacteria</taxon>
        <taxon>Halospina</taxon>
    </lineage>
</organism>
<feature type="chain" id="PRO_5020868841" evidence="8">
    <location>
        <begin position="26"/>
        <end position="138"/>
    </location>
</feature>
<name>A0A4R7K2W8_9GAMM</name>
<evidence type="ECO:0000256" key="5">
    <source>
        <dbReference type="ARBA" id="ARBA00023004"/>
    </source>
</evidence>
<dbReference type="GO" id="GO:0020037">
    <property type="term" value="F:heme binding"/>
    <property type="evidence" value="ECO:0007669"/>
    <property type="project" value="InterPro"/>
</dbReference>
<accession>A0A4R7K2W8</accession>
<evidence type="ECO:0000256" key="2">
    <source>
        <dbReference type="ARBA" id="ARBA00022617"/>
    </source>
</evidence>
<keyword evidence="8" id="KW-0732">Signal</keyword>
<feature type="compositionally biased region" description="Low complexity" evidence="7">
    <location>
        <begin position="44"/>
        <end position="56"/>
    </location>
</feature>
<feature type="region of interest" description="Disordered" evidence="7">
    <location>
        <begin position="37"/>
        <end position="60"/>
    </location>
</feature>
<dbReference type="Gene3D" id="1.10.760.10">
    <property type="entry name" value="Cytochrome c-like domain"/>
    <property type="match status" value="1"/>
</dbReference>
<evidence type="ECO:0000256" key="7">
    <source>
        <dbReference type="SAM" id="MobiDB-lite"/>
    </source>
</evidence>
<dbReference type="GO" id="GO:0005506">
    <property type="term" value="F:iron ion binding"/>
    <property type="evidence" value="ECO:0007669"/>
    <property type="project" value="InterPro"/>
</dbReference>
<feature type="domain" description="Cytochrome c" evidence="9">
    <location>
        <begin position="57"/>
        <end position="137"/>
    </location>
</feature>